<dbReference type="InterPro" id="IPR001478">
    <property type="entry name" value="PDZ"/>
</dbReference>
<dbReference type="SUPFAM" id="SSF50494">
    <property type="entry name" value="Trypsin-like serine proteases"/>
    <property type="match status" value="1"/>
</dbReference>
<gene>
    <name evidence="6" type="ORF">GCM10007940_03240</name>
</gene>
<dbReference type="InterPro" id="IPR043504">
    <property type="entry name" value="Peptidase_S1_PA_chymotrypsin"/>
</dbReference>
<dbReference type="PANTHER" id="PTHR22939">
    <property type="entry name" value="SERINE PROTEASE FAMILY S1C HTRA-RELATED"/>
    <property type="match status" value="1"/>
</dbReference>
<evidence type="ECO:0000259" key="5">
    <source>
        <dbReference type="PROSITE" id="PS50106"/>
    </source>
</evidence>
<feature type="signal peptide" evidence="4">
    <location>
        <begin position="1"/>
        <end position="21"/>
    </location>
</feature>
<feature type="domain" description="PDZ" evidence="5">
    <location>
        <begin position="374"/>
        <end position="439"/>
    </location>
</feature>
<feature type="domain" description="PDZ" evidence="5">
    <location>
        <begin position="265"/>
        <end position="331"/>
    </location>
</feature>
<dbReference type="AlphaFoldDB" id="A0AA37SLA1"/>
<dbReference type="PANTHER" id="PTHR22939:SF129">
    <property type="entry name" value="SERINE PROTEASE HTRA2, MITOCHONDRIAL"/>
    <property type="match status" value="1"/>
</dbReference>
<keyword evidence="4" id="KW-0732">Signal</keyword>
<dbReference type="PROSITE" id="PS50106">
    <property type="entry name" value="PDZ"/>
    <property type="match status" value="2"/>
</dbReference>
<dbReference type="InterPro" id="IPR009003">
    <property type="entry name" value="Peptidase_S1_PA"/>
</dbReference>
<protein>
    <submittedName>
        <fullName evidence="6">Serine protease</fullName>
    </submittedName>
</protein>
<dbReference type="Proteomes" id="UP001156666">
    <property type="component" value="Unassembled WGS sequence"/>
</dbReference>
<comment type="similarity">
    <text evidence="1">Belongs to the peptidase S1C family.</text>
</comment>
<reference evidence="6" key="2">
    <citation type="submission" date="2023-01" db="EMBL/GenBank/DDBJ databases">
        <title>Draft genome sequence of Portibacter lacus strain NBRC 108769.</title>
        <authorList>
            <person name="Sun Q."/>
            <person name="Mori K."/>
        </authorList>
    </citation>
    <scope>NUCLEOTIDE SEQUENCE</scope>
    <source>
        <strain evidence="6">NBRC 108769</strain>
    </source>
</reference>
<accession>A0AA37SLA1</accession>
<feature type="chain" id="PRO_5042993408" evidence="4">
    <location>
        <begin position="22"/>
        <end position="473"/>
    </location>
</feature>
<dbReference type="GO" id="GO:0006508">
    <property type="term" value="P:proteolysis"/>
    <property type="evidence" value="ECO:0007669"/>
    <property type="project" value="UniProtKB-KW"/>
</dbReference>
<dbReference type="GO" id="GO:0004252">
    <property type="term" value="F:serine-type endopeptidase activity"/>
    <property type="evidence" value="ECO:0007669"/>
    <property type="project" value="InterPro"/>
</dbReference>
<dbReference type="InterPro" id="IPR036034">
    <property type="entry name" value="PDZ_sf"/>
</dbReference>
<dbReference type="RefSeq" id="WP_235292607.1">
    <property type="nucleotide sequence ID" value="NZ_BSOH01000001.1"/>
</dbReference>
<organism evidence="6 7">
    <name type="scientific">Portibacter lacus</name>
    <dbReference type="NCBI Taxonomy" id="1099794"/>
    <lineage>
        <taxon>Bacteria</taxon>
        <taxon>Pseudomonadati</taxon>
        <taxon>Bacteroidota</taxon>
        <taxon>Saprospiria</taxon>
        <taxon>Saprospirales</taxon>
        <taxon>Haliscomenobacteraceae</taxon>
        <taxon>Portibacter</taxon>
    </lineage>
</organism>
<dbReference type="InterPro" id="IPR001940">
    <property type="entry name" value="Peptidase_S1C"/>
</dbReference>
<keyword evidence="7" id="KW-1185">Reference proteome</keyword>
<evidence type="ECO:0000256" key="1">
    <source>
        <dbReference type="ARBA" id="ARBA00010541"/>
    </source>
</evidence>
<dbReference type="Pfam" id="PF13365">
    <property type="entry name" value="Trypsin_2"/>
    <property type="match status" value="1"/>
</dbReference>
<sequence length="473" mass="51687">MKKNIQIILLCFVSAFTAVYINNTFFAPEEKVVEYRPAATLAAERIAKVNQSKQAYFSSSPTDFISAADKGRPAVVFIRSIQNSGKAKIMGESAGGSTGSGVIISEDGYIVTNNHVVENAGSIEVMLNDNREYKAKLIGTDPTTDLAIIKLETDNLPFLTFGDSDSLLIGEWVVAIGNPFRLQSTVTAGIVSAKARNINILEQQGIESFIQTDAAVNPGNSGGALVNTAGELVGINTAIMTYSGRYEGFSFAIPSNLAKKVVYDIIEFGAVQRGWLGVSILNVDNDKADKLGLKTVGGVYLDLVNNGEAAFRAGLKKGDVIVGVNDIPTLSTPEFMEQVGRFRPGDNIRLTYFRDGVKSVAEVTLRNQINSTDFVAIRKDKILTDLGFELRNLDKTEKKRLDTEGIYVVSVSRGSKIERTNMDPGYIITKINEKPVRNVEDLIKELEKHKGFVVLEGFYENYPGEFPYAFVID</sequence>
<keyword evidence="3" id="KW-0378">Hydrolase</keyword>
<name>A0AA37SLA1_9BACT</name>
<dbReference type="PRINTS" id="PR00834">
    <property type="entry name" value="PROTEASES2C"/>
</dbReference>
<dbReference type="SMART" id="SM00228">
    <property type="entry name" value="PDZ"/>
    <property type="match status" value="2"/>
</dbReference>
<reference evidence="6" key="1">
    <citation type="journal article" date="2014" name="Int. J. Syst. Evol. Microbiol.">
        <title>Complete genome sequence of Corynebacterium casei LMG S-19264T (=DSM 44701T), isolated from a smear-ripened cheese.</title>
        <authorList>
            <consortium name="US DOE Joint Genome Institute (JGI-PGF)"/>
            <person name="Walter F."/>
            <person name="Albersmeier A."/>
            <person name="Kalinowski J."/>
            <person name="Ruckert C."/>
        </authorList>
    </citation>
    <scope>NUCLEOTIDE SEQUENCE</scope>
    <source>
        <strain evidence="6">NBRC 108769</strain>
    </source>
</reference>
<evidence type="ECO:0000256" key="3">
    <source>
        <dbReference type="ARBA" id="ARBA00022801"/>
    </source>
</evidence>
<evidence type="ECO:0000313" key="6">
    <source>
        <dbReference type="EMBL" id="GLR15709.1"/>
    </source>
</evidence>
<keyword evidence="2 6" id="KW-0645">Protease</keyword>
<evidence type="ECO:0000256" key="2">
    <source>
        <dbReference type="ARBA" id="ARBA00022670"/>
    </source>
</evidence>
<comment type="caution">
    <text evidence="6">The sequence shown here is derived from an EMBL/GenBank/DDBJ whole genome shotgun (WGS) entry which is preliminary data.</text>
</comment>
<dbReference type="Gene3D" id="2.30.42.10">
    <property type="match status" value="2"/>
</dbReference>
<evidence type="ECO:0000313" key="7">
    <source>
        <dbReference type="Proteomes" id="UP001156666"/>
    </source>
</evidence>
<dbReference type="Pfam" id="PF13180">
    <property type="entry name" value="PDZ_2"/>
    <property type="match status" value="1"/>
</dbReference>
<dbReference type="SUPFAM" id="SSF50156">
    <property type="entry name" value="PDZ domain-like"/>
    <property type="match status" value="2"/>
</dbReference>
<proteinExistence type="inferred from homology"/>
<evidence type="ECO:0000256" key="4">
    <source>
        <dbReference type="SAM" id="SignalP"/>
    </source>
</evidence>
<dbReference type="EMBL" id="BSOH01000001">
    <property type="protein sequence ID" value="GLR15709.1"/>
    <property type="molecule type" value="Genomic_DNA"/>
</dbReference>
<dbReference type="Gene3D" id="2.40.10.10">
    <property type="entry name" value="Trypsin-like serine proteases"/>
    <property type="match status" value="2"/>
</dbReference>